<dbReference type="Pfam" id="PF02770">
    <property type="entry name" value="Acyl-CoA_dh_M"/>
    <property type="match status" value="1"/>
</dbReference>
<dbReference type="Gene3D" id="1.20.140.10">
    <property type="entry name" value="Butyryl-CoA Dehydrogenase, subunit A, domain 3"/>
    <property type="match status" value="1"/>
</dbReference>
<gene>
    <name evidence="10" type="ORF">ATK86_6466</name>
</gene>
<dbReference type="Pfam" id="PF00441">
    <property type="entry name" value="Acyl-CoA_dh_1"/>
    <property type="match status" value="1"/>
</dbReference>
<evidence type="ECO:0000259" key="8">
    <source>
        <dbReference type="Pfam" id="PF02770"/>
    </source>
</evidence>
<keyword evidence="5 6" id="KW-0560">Oxidoreductase</keyword>
<dbReference type="GO" id="GO:0050660">
    <property type="term" value="F:flavin adenine dinucleotide binding"/>
    <property type="evidence" value="ECO:0007669"/>
    <property type="project" value="InterPro"/>
</dbReference>
<comment type="similarity">
    <text evidence="2 6">Belongs to the acyl-CoA dehydrogenase family.</text>
</comment>
<dbReference type="AlphaFoldDB" id="A0A2N3VK45"/>
<dbReference type="InterPro" id="IPR036250">
    <property type="entry name" value="AcylCo_DH-like_C"/>
</dbReference>
<evidence type="ECO:0000256" key="4">
    <source>
        <dbReference type="ARBA" id="ARBA00022827"/>
    </source>
</evidence>
<dbReference type="GO" id="GO:0033539">
    <property type="term" value="P:fatty acid beta-oxidation using acyl-CoA dehydrogenase"/>
    <property type="evidence" value="ECO:0007669"/>
    <property type="project" value="TreeGrafter"/>
</dbReference>
<feature type="domain" description="Acyl-CoA oxidase/dehydrogenase middle" evidence="8">
    <location>
        <begin position="118"/>
        <end position="191"/>
    </location>
</feature>
<dbReference type="SUPFAM" id="SSF56645">
    <property type="entry name" value="Acyl-CoA dehydrogenase NM domain-like"/>
    <property type="match status" value="1"/>
</dbReference>
<keyword evidence="3 6" id="KW-0285">Flavoprotein</keyword>
<dbReference type="GO" id="GO:0005737">
    <property type="term" value="C:cytoplasm"/>
    <property type="evidence" value="ECO:0007669"/>
    <property type="project" value="TreeGrafter"/>
</dbReference>
<evidence type="ECO:0000256" key="6">
    <source>
        <dbReference type="RuleBase" id="RU362125"/>
    </source>
</evidence>
<dbReference type="OrthoDB" id="8876745at2"/>
<evidence type="ECO:0000256" key="2">
    <source>
        <dbReference type="ARBA" id="ARBA00009347"/>
    </source>
</evidence>
<evidence type="ECO:0000256" key="5">
    <source>
        <dbReference type="ARBA" id="ARBA00023002"/>
    </source>
</evidence>
<keyword evidence="4 6" id="KW-0274">FAD</keyword>
<dbReference type="GO" id="GO:0003995">
    <property type="term" value="F:acyl-CoA dehydrogenase activity"/>
    <property type="evidence" value="ECO:0007669"/>
    <property type="project" value="TreeGrafter"/>
</dbReference>
<dbReference type="CDD" id="cd00567">
    <property type="entry name" value="ACAD"/>
    <property type="match status" value="1"/>
</dbReference>
<keyword evidence="11" id="KW-1185">Reference proteome</keyword>
<evidence type="ECO:0000313" key="11">
    <source>
        <dbReference type="Proteomes" id="UP000233766"/>
    </source>
</evidence>
<dbReference type="PANTHER" id="PTHR48083:SF1">
    <property type="entry name" value="DEHYDROGENASE, PUTATIVE (AFU_ORTHOLOGUE AFUA_7G06510)-RELATED"/>
    <property type="match status" value="1"/>
</dbReference>
<evidence type="ECO:0000256" key="1">
    <source>
        <dbReference type="ARBA" id="ARBA00001974"/>
    </source>
</evidence>
<evidence type="ECO:0000259" key="9">
    <source>
        <dbReference type="Pfam" id="PF02771"/>
    </source>
</evidence>
<evidence type="ECO:0000313" key="10">
    <source>
        <dbReference type="EMBL" id="PKV81983.1"/>
    </source>
</evidence>
<dbReference type="InterPro" id="IPR013786">
    <property type="entry name" value="AcylCoA_DH/ox_N"/>
</dbReference>
<dbReference type="EMBL" id="PJMW01000002">
    <property type="protein sequence ID" value="PKV81983.1"/>
    <property type="molecule type" value="Genomic_DNA"/>
</dbReference>
<reference evidence="10 11" key="1">
    <citation type="submission" date="2017-12" db="EMBL/GenBank/DDBJ databases">
        <title>Sequencing the genomes of 1000 Actinobacteria strains.</title>
        <authorList>
            <person name="Klenk H.-P."/>
        </authorList>
    </citation>
    <scope>NUCLEOTIDE SEQUENCE [LARGE SCALE GENOMIC DNA]</scope>
    <source>
        <strain evidence="10 11">DSM 44489</strain>
    </source>
</reference>
<proteinExistence type="inferred from homology"/>
<dbReference type="Proteomes" id="UP000233766">
    <property type="component" value="Unassembled WGS sequence"/>
</dbReference>
<evidence type="ECO:0000256" key="3">
    <source>
        <dbReference type="ARBA" id="ARBA00022630"/>
    </source>
</evidence>
<dbReference type="InterPro" id="IPR037069">
    <property type="entry name" value="AcylCoA_DH/ox_N_sf"/>
</dbReference>
<dbReference type="Gene3D" id="2.40.110.10">
    <property type="entry name" value="Butyryl-CoA Dehydrogenase, subunit A, domain 2"/>
    <property type="match status" value="1"/>
</dbReference>
<dbReference type="Gene3D" id="1.10.540.10">
    <property type="entry name" value="Acyl-CoA dehydrogenase/oxidase, N-terminal domain"/>
    <property type="match status" value="1"/>
</dbReference>
<name>A0A2N3VK45_9NOCA</name>
<dbReference type="Pfam" id="PF02771">
    <property type="entry name" value="Acyl-CoA_dh_N"/>
    <property type="match status" value="1"/>
</dbReference>
<organism evidence="10 11">
    <name type="scientific">Nocardia fluminea</name>
    <dbReference type="NCBI Taxonomy" id="134984"/>
    <lineage>
        <taxon>Bacteria</taxon>
        <taxon>Bacillati</taxon>
        <taxon>Actinomycetota</taxon>
        <taxon>Actinomycetes</taxon>
        <taxon>Mycobacteriales</taxon>
        <taxon>Nocardiaceae</taxon>
        <taxon>Nocardia</taxon>
    </lineage>
</organism>
<sequence>MNNDELIDTIGDIVRDVNARWGRDYYLERARNDEAPTEMYKAMADAGLWAVGIPEDIGGSGGGLVATAAVMEHLSRVGTPPMLYALTSFARQSILRNGTPEQIQQCVVPTISGERMISFAVTEPDAGTNSFAMRTAVKPVDGGFVLNGQKTFISGADQSDVMLVAAKTDGNNISMFIVPTDTPGITMQPLNINWHAPERQFSVWFDNVALPAEALLGAQGHGSSGMFDSMNAERVVVAAWALGLGYHALERAVAYAKERAPWGAPIGSYQAVAHPLAKARAHLDAARGMIYRAATEFDAGRKAGAEANMAKYLASEAAGAAIDAAMQTHGGSAFDADTDVITLWPMIRLLRIAPVNNEMILNYVAERVLGLPRSY</sequence>
<protein>
    <submittedName>
        <fullName evidence="10">Alkylation response protein AidB-like acyl-CoA dehydrogenase</fullName>
    </submittedName>
</protein>
<dbReference type="RefSeq" id="WP_101467612.1">
    <property type="nucleotide sequence ID" value="NZ_PJMW01000002.1"/>
</dbReference>
<accession>A0A2N3VK45</accession>
<comment type="caution">
    <text evidence="10">The sequence shown here is derived from an EMBL/GenBank/DDBJ whole genome shotgun (WGS) entry which is preliminary data.</text>
</comment>
<comment type="cofactor">
    <cofactor evidence="1 6">
        <name>FAD</name>
        <dbReference type="ChEBI" id="CHEBI:57692"/>
    </cofactor>
</comment>
<dbReference type="InterPro" id="IPR050741">
    <property type="entry name" value="Acyl-CoA_dehydrogenase"/>
</dbReference>
<feature type="domain" description="Acyl-CoA dehydrogenase/oxidase N-terminal" evidence="9">
    <location>
        <begin position="14"/>
        <end position="114"/>
    </location>
</feature>
<feature type="domain" description="Acyl-CoA dehydrogenase/oxidase C-terminal" evidence="7">
    <location>
        <begin position="224"/>
        <end position="369"/>
    </location>
</feature>
<dbReference type="InterPro" id="IPR009075">
    <property type="entry name" value="AcylCo_DH/oxidase_C"/>
</dbReference>
<dbReference type="SUPFAM" id="SSF47203">
    <property type="entry name" value="Acyl-CoA dehydrogenase C-terminal domain-like"/>
    <property type="match status" value="1"/>
</dbReference>
<dbReference type="PIRSF" id="PIRSF016578">
    <property type="entry name" value="HsaA"/>
    <property type="match status" value="1"/>
</dbReference>
<dbReference type="InterPro" id="IPR046373">
    <property type="entry name" value="Acyl-CoA_Oxase/DH_mid-dom_sf"/>
</dbReference>
<dbReference type="PANTHER" id="PTHR48083">
    <property type="entry name" value="MEDIUM-CHAIN SPECIFIC ACYL-COA DEHYDROGENASE, MITOCHONDRIAL-RELATED"/>
    <property type="match status" value="1"/>
</dbReference>
<dbReference type="InterPro" id="IPR006091">
    <property type="entry name" value="Acyl-CoA_Oxase/DH_mid-dom"/>
</dbReference>
<dbReference type="InterPro" id="IPR009100">
    <property type="entry name" value="AcylCoA_DH/oxidase_NM_dom_sf"/>
</dbReference>
<evidence type="ECO:0000259" key="7">
    <source>
        <dbReference type="Pfam" id="PF00441"/>
    </source>
</evidence>